<dbReference type="Pfam" id="PF01381">
    <property type="entry name" value="HTH_3"/>
    <property type="match status" value="1"/>
</dbReference>
<reference evidence="4" key="2">
    <citation type="journal article" date="2021" name="PeerJ">
        <title>Extensive microbial diversity within the chicken gut microbiome revealed by metagenomics and culture.</title>
        <authorList>
            <person name="Gilroy R."/>
            <person name="Ravi A."/>
            <person name="Getino M."/>
            <person name="Pursley I."/>
            <person name="Horton D.L."/>
            <person name="Alikhan N.F."/>
            <person name="Baker D."/>
            <person name="Gharbi K."/>
            <person name="Hall N."/>
            <person name="Watson M."/>
            <person name="Adriaenssens E.M."/>
            <person name="Foster-Nyarko E."/>
            <person name="Jarju S."/>
            <person name="Secka A."/>
            <person name="Antonio M."/>
            <person name="Oren A."/>
            <person name="Chaudhuri R.R."/>
            <person name="La Ragione R."/>
            <person name="Hildebrand F."/>
            <person name="Pallen M.J."/>
        </authorList>
    </citation>
    <scope>NUCLEOTIDE SEQUENCE</scope>
    <source>
        <strain evidence="4">ChiSxjej2B14-6234</strain>
    </source>
</reference>
<dbReference type="Proteomes" id="UP000886887">
    <property type="component" value="Unassembled WGS sequence"/>
</dbReference>
<feature type="transmembrane region" description="Helical" evidence="2">
    <location>
        <begin position="133"/>
        <end position="156"/>
    </location>
</feature>
<dbReference type="GO" id="GO:0003677">
    <property type="term" value="F:DNA binding"/>
    <property type="evidence" value="ECO:0007669"/>
    <property type="project" value="UniProtKB-KW"/>
</dbReference>
<comment type="caution">
    <text evidence="4">The sequence shown here is derived from an EMBL/GenBank/DDBJ whole genome shotgun (WGS) entry which is preliminary data.</text>
</comment>
<feature type="transmembrane region" description="Helical" evidence="2">
    <location>
        <begin position="198"/>
        <end position="222"/>
    </location>
</feature>
<evidence type="ECO:0000259" key="3">
    <source>
        <dbReference type="PROSITE" id="PS50943"/>
    </source>
</evidence>
<accession>A0A9D1CQ54</accession>
<evidence type="ECO:0000256" key="1">
    <source>
        <dbReference type="ARBA" id="ARBA00023125"/>
    </source>
</evidence>
<dbReference type="InterPro" id="IPR010982">
    <property type="entry name" value="Lambda_DNA-bd_dom_sf"/>
</dbReference>
<evidence type="ECO:0000256" key="2">
    <source>
        <dbReference type="SAM" id="Phobius"/>
    </source>
</evidence>
<dbReference type="InterPro" id="IPR001387">
    <property type="entry name" value="Cro/C1-type_HTH"/>
</dbReference>
<protein>
    <submittedName>
        <fullName evidence="4">Helix-turn-helix transcriptional regulator</fullName>
    </submittedName>
</protein>
<dbReference type="PANTHER" id="PTHR46558">
    <property type="entry name" value="TRACRIPTIONAL REGULATORY PROTEIN-RELATED-RELATED"/>
    <property type="match status" value="1"/>
</dbReference>
<organism evidence="4 5">
    <name type="scientific">Candidatus Onthenecus intestinigallinarum</name>
    <dbReference type="NCBI Taxonomy" id="2840875"/>
    <lineage>
        <taxon>Bacteria</taxon>
        <taxon>Bacillati</taxon>
        <taxon>Bacillota</taxon>
        <taxon>Clostridia</taxon>
        <taxon>Eubacteriales</taxon>
        <taxon>Candidatus Onthenecus</taxon>
    </lineage>
</organism>
<reference evidence="4" key="1">
    <citation type="submission" date="2020-10" db="EMBL/GenBank/DDBJ databases">
        <authorList>
            <person name="Gilroy R."/>
        </authorList>
    </citation>
    <scope>NUCLEOTIDE SEQUENCE</scope>
    <source>
        <strain evidence="4">ChiSxjej2B14-6234</strain>
    </source>
</reference>
<gene>
    <name evidence="4" type="ORF">IAB73_00855</name>
</gene>
<dbReference type="Gene3D" id="1.10.260.40">
    <property type="entry name" value="lambda repressor-like DNA-binding domains"/>
    <property type="match status" value="1"/>
</dbReference>
<keyword evidence="2" id="KW-0812">Transmembrane</keyword>
<feature type="transmembrane region" description="Helical" evidence="2">
    <location>
        <begin position="228"/>
        <end position="246"/>
    </location>
</feature>
<feature type="domain" description="HTH cro/C1-type" evidence="3">
    <location>
        <begin position="13"/>
        <end position="67"/>
    </location>
</feature>
<dbReference type="CDD" id="cd00093">
    <property type="entry name" value="HTH_XRE"/>
    <property type="match status" value="1"/>
</dbReference>
<name>A0A9D1CQ54_9FIRM</name>
<sequence length="254" mass="27729">MYQLDKERFGRFVAALRREKGLTQKQLAQSLCISDKAVSKWETGASIPDTALLIPLAEQLGVTVTELLLCRRQERPDPMDAGQVEAVVQAAIRYADGPKRAYQVKDRWRVLYALSLLAGGAGIWANARFGWLSVQMLTLTLLGAIFGAYFCLFALVRLPAYYDENRISAVSDGIFRLNMVGVAFHNGNWPYVVRAGRAWSCAAAALTPLAFLWMNAALVGAARTAADYGVLAAALGGLFVPMYVAARRHDGAGR</sequence>
<keyword evidence="2" id="KW-0472">Membrane</keyword>
<dbReference type="PANTHER" id="PTHR46558:SF11">
    <property type="entry name" value="HTH-TYPE TRANSCRIPTIONAL REGULATOR XRE"/>
    <property type="match status" value="1"/>
</dbReference>
<dbReference type="PROSITE" id="PS50943">
    <property type="entry name" value="HTH_CROC1"/>
    <property type="match status" value="1"/>
</dbReference>
<feature type="transmembrane region" description="Helical" evidence="2">
    <location>
        <begin position="110"/>
        <end position="127"/>
    </location>
</feature>
<dbReference type="EMBL" id="DVFJ01000003">
    <property type="protein sequence ID" value="HIQ70758.1"/>
    <property type="molecule type" value="Genomic_DNA"/>
</dbReference>
<dbReference type="SUPFAM" id="SSF47413">
    <property type="entry name" value="lambda repressor-like DNA-binding domains"/>
    <property type="match status" value="1"/>
</dbReference>
<proteinExistence type="predicted"/>
<evidence type="ECO:0000313" key="5">
    <source>
        <dbReference type="Proteomes" id="UP000886887"/>
    </source>
</evidence>
<dbReference type="AlphaFoldDB" id="A0A9D1CQ54"/>
<keyword evidence="1" id="KW-0238">DNA-binding</keyword>
<evidence type="ECO:0000313" key="4">
    <source>
        <dbReference type="EMBL" id="HIQ70758.1"/>
    </source>
</evidence>
<keyword evidence="2" id="KW-1133">Transmembrane helix</keyword>
<dbReference type="SMART" id="SM00530">
    <property type="entry name" value="HTH_XRE"/>
    <property type="match status" value="1"/>
</dbReference>